<feature type="compositionally biased region" description="Acidic residues" evidence="11">
    <location>
        <begin position="119"/>
        <end position="147"/>
    </location>
</feature>
<protein>
    <recommendedName>
        <fullName evidence="10">Radial spoke head protein 9 homolog</fullName>
    </recommendedName>
</protein>
<accession>A0ABQ9YK37</accession>
<evidence type="ECO:0000256" key="8">
    <source>
        <dbReference type="ARBA" id="ARBA00037822"/>
    </source>
</evidence>
<dbReference type="InterPro" id="IPR055316">
    <property type="entry name" value="RSP9"/>
</dbReference>
<comment type="subcellular location">
    <subcellularLocation>
        <location evidence="8">Cell projection</location>
        <location evidence="8">Kinocilium</location>
    </subcellularLocation>
    <subcellularLocation>
        <location evidence="1">Cytoplasm</location>
        <location evidence="1">Cytoskeleton</location>
        <location evidence="1">Flagellum axoneme</location>
    </subcellularLocation>
</comment>
<proteinExistence type="inferred from homology"/>
<dbReference type="EMBL" id="JARBJD010000003">
    <property type="protein sequence ID" value="KAK2964126.1"/>
    <property type="molecule type" value="Genomic_DNA"/>
</dbReference>
<keyword evidence="5" id="KW-0969">Cilium</keyword>
<comment type="caution">
    <text evidence="12">The sequence shown here is derived from an EMBL/GenBank/DDBJ whole genome shotgun (WGS) entry which is preliminary data.</text>
</comment>
<organism evidence="12 13">
    <name type="scientific">Blattamonas nauphoetae</name>
    <dbReference type="NCBI Taxonomy" id="2049346"/>
    <lineage>
        <taxon>Eukaryota</taxon>
        <taxon>Metamonada</taxon>
        <taxon>Preaxostyla</taxon>
        <taxon>Oxymonadida</taxon>
        <taxon>Blattamonas</taxon>
    </lineage>
</organism>
<evidence type="ECO:0000256" key="5">
    <source>
        <dbReference type="ARBA" id="ARBA00023069"/>
    </source>
</evidence>
<comment type="similarity">
    <text evidence="9">Belongs to the flagellar radial spoke RSP9 family.</text>
</comment>
<keyword evidence="3" id="KW-0970">Cilium biogenesis/degradation</keyword>
<evidence type="ECO:0000313" key="12">
    <source>
        <dbReference type="EMBL" id="KAK2964126.1"/>
    </source>
</evidence>
<gene>
    <name evidence="12" type="ORF">BLNAU_657</name>
</gene>
<evidence type="ECO:0000256" key="10">
    <source>
        <dbReference type="ARBA" id="ARBA00041080"/>
    </source>
</evidence>
<feature type="region of interest" description="Disordered" evidence="11">
    <location>
        <begin position="108"/>
        <end position="158"/>
    </location>
</feature>
<feature type="region of interest" description="Disordered" evidence="11">
    <location>
        <begin position="316"/>
        <end position="353"/>
    </location>
</feature>
<evidence type="ECO:0000256" key="2">
    <source>
        <dbReference type="ARBA" id="ARBA00022490"/>
    </source>
</evidence>
<dbReference type="PANTHER" id="PTHR22069:SF0">
    <property type="entry name" value="RADIAL SPOKE HEAD PROTEIN 9 HOMOLOG"/>
    <property type="match status" value="1"/>
</dbReference>
<evidence type="ECO:0000256" key="9">
    <source>
        <dbReference type="ARBA" id="ARBA00038319"/>
    </source>
</evidence>
<keyword evidence="7" id="KW-0966">Cell projection</keyword>
<evidence type="ECO:0000256" key="1">
    <source>
        <dbReference type="ARBA" id="ARBA00004611"/>
    </source>
</evidence>
<evidence type="ECO:0000313" key="13">
    <source>
        <dbReference type="Proteomes" id="UP001281761"/>
    </source>
</evidence>
<evidence type="ECO:0000256" key="7">
    <source>
        <dbReference type="ARBA" id="ARBA00023273"/>
    </source>
</evidence>
<keyword evidence="13" id="KW-1185">Reference proteome</keyword>
<dbReference type="PANTHER" id="PTHR22069">
    <property type="entry name" value="MITOCHONDRIAL RIBOSOMAL PROTEIN S18"/>
    <property type="match status" value="1"/>
</dbReference>
<keyword evidence="4" id="KW-0282">Flagellum</keyword>
<evidence type="ECO:0000256" key="11">
    <source>
        <dbReference type="SAM" id="MobiDB-lite"/>
    </source>
</evidence>
<evidence type="ECO:0000256" key="4">
    <source>
        <dbReference type="ARBA" id="ARBA00022846"/>
    </source>
</evidence>
<keyword evidence="6" id="KW-0206">Cytoskeleton</keyword>
<evidence type="ECO:0000256" key="3">
    <source>
        <dbReference type="ARBA" id="ARBA00022794"/>
    </source>
</evidence>
<feature type="compositionally biased region" description="Basic and acidic residues" evidence="11">
    <location>
        <begin position="316"/>
        <end position="341"/>
    </location>
</feature>
<keyword evidence="2" id="KW-0963">Cytoplasm</keyword>
<name>A0ABQ9YK37_9EUKA</name>
<reference evidence="12 13" key="1">
    <citation type="journal article" date="2022" name="bioRxiv">
        <title>Genomics of Preaxostyla Flagellates Illuminates Evolutionary Transitions and the Path Towards Mitochondrial Loss.</title>
        <authorList>
            <person name="Novak L.V.F."/>
            <person name="Treitli S.C."/>
            <person name="Pyrih J."/>
            <person name="Halakuc P."/>
            <person name="Pipaliya S.V."/>
            <person name="Vacek V."/>
            <person name="Brzon O."/>
            <person name="Soukal P."/>
            <person name="Eme L."/>
            <person name="Dacks J.B."/>
            <person name="Karnkowska A."/>
            <person name="Elias M."/>
            <person name="Hampl V."/>
        </authorList>
    </citation>
    <scope>NUCLEOTIDE SEQUENCE [LARGE SCALE GENOMIC DNA]</scope>
    <source>
        <strain evidence="12">NAU3</strain>
        <tissue evidence="12">Gut</tissue>
    </source>
</reference>
<feature type="compositionally biased region" description="Basic and acidic residues" evidence="11">
    <location>
        <begin position="108"/>
        <end position="118"/>
    </location>
</feature>
<sequence length="353" mass="40748">MGRSTLYNDAGVIFAQKEKSLLRTALTSLKTENKTKYIAYWGKIEGINADYFLIKAWDEYLGPAKYFYSNDMVDWAQVPEVDPHVEEMVKLDQSLYIGDPTIKTRFRDLTKLTKKDPTGEEEENAAPPEEEEEAEEAAPEEGAEEEEGAPKKPKKPSNFFTEDQRIAVFVRQIELNCQLVPRSFLYLNATHLVCENPSYKGLSQVESLKLTSYLHLRFPFDPIVRKNLEVKGVNKPFDFLDPADNDQPVGSWSLQYKSFVSLISIRSLLFPGYQVFLRPDTPEWGSVYVGNGLMNIDIPFTLPPISAADTHPHLLEKIMRENEEEERRRKEEEERLKREAEEQQEEEEQAEEQ</sequence>
<feature type="compositionally biased region" description="Acidic residues" evidence="11">
    <location>
        <begin position="342"/>
        <end position="353"/>
    </location>
</feature>
<dbReference type="Proteomes" id="UP001281761">
    <property type="component" value="Unassembled WGS sequence"/>
</dbReference>
<evidence type="ECO:0000256" key="6">
    <source>
        <dbReference type="ARBA" id="ARBA00023212"/>
    </source>
</evidence>